<keyword evidence="2" id="KW-1185">Reference proteome</keyword>
<name>A0A4U0ZFT6_9ALTE</name>
<dbReference type="Proteomes" id="UP000305471">
    <property type="component" value="Unassembled WGS sequence"/>
</dbReference>
<protein>
    <submittedName>
        <fullName evidence="1">Uncharacterized protein</fullName>
    </submittedName>
</protein>
<evidence type="ECO:0000313" key="1">
    <source>
        <dbReference type="EMBL" id="TKB04938.1"/>
    </source>
</evidence>
<organism evidence="1 2">
    <name type="scientific">Alteromonas portus</name>
    <dbReference type="NCBI Taxonomy" id="2565549"/>
    <lineage>
        <taxon>Bacteria</taxon>
        <taxon>Pseudomonadati</taxon>
        <taxon>Pseudomonadota</taxon>
        <taxon>Gammaproteobacteria</taxon>
        <taxon>Alteromonadales</taxon>
        <taxon>Alteromonadaceae</taxon>
        <taxon>Alteromonas/Salinimonas group</taxon>
        <taxon>Alteromonas</taxon>
    </lineage>
</organism>
<comment type="caution">
    <text evidence="1">The sequence shown here is derived from an EMBL/GenBank/DDBJ whole genome shotgun (WGS) entry which is preliminary data.</text>
</comment>
<reference evidence="1 2" key="1">
    <citation type="submission" date="2019-04" db="EMBL/GenBank/DDBJ databases">
        <title>Alteromonas portus sp. nov., an alginate lyase-excreting marine bacterium.</title>
        <authorList>
            <person name="Huang H."/>
            <person name="Mo K."/>
            <person name="Bao S."/>
        </authorList>
    </citation>
    <scope>NUCLEOTIDE SEQUENCE [LARGE SCALE GENOMIC DNA]</scope>
    <source>
        <strain evidence="1 2">HB161718</strain>
    </source>
</reference>
<accession>A0A4U0ZFT6</accession>
<sequence length="105" mass="11806">MNVDKLNHSLTPLFLSKINAAIAVCAAAEPAALSTERFHHLITLRHSLVLRELRRLSEDARSAFAEKELTINRELEALALELKLAAKEEIVGFSRAQKAVKRYKK</sequence>
<evidence type="ECO:0000313" key="2">
    <source>
        <dbReference type="Proteomes" id="UP000305471"/>
    </source>
</evidence>
<gene>
    <name evidence="1" type="ORF">E5672_02265</name>
</gene>
<dbReference type="AlphaFoldDB" id="A0A4U0ZFT6"/>
<proteinExistence type="predicted"/>
<dbReference type="EMBL" id="SWCO01000001">
    <property type="protein sequence ID" value="TKB04938.1"/>
    <property type="molecule type" value="Genomic_DNA"/>
</dbReference>
<dbReference type="RefSeq" id="WP_136780736.1">
    <property type="nucleotide sequence ID" value="NZ_SWCO01000001.1"/>
</dbReference>